<reference evidence="1" key="4">
    <citation type="submission" date="2019-03" db="UniProtKB">
        <authorList>
            <consortium name="EnsemblPlants"/>
        </authorList>
    </citation>
    <scope>IDENTIFICATION</scope>
</reference>
<dbReference type="Proteomes" id="UP000015105">
    <property type="component" value="Chromosome 1D"/>
</dbReference>
<evidence type="ECO:0000313" key="2">
    <source>
        <dbReference type="Proteomes" id="UP000015105"/>
    </source>
</evidence>
<keyword evidence="2" id="KW-1185">Reference proteome</keyword>
<evidence type="ECO:0000313" key="1">
    <source>
        <dbReference type="EnsemblPlants" id="AET1Gv20197300.1"/>
    </source>
</evidence>
<dbReference type="EnsemblPlants" id="AET1Gv20197300.1">
    <property type="protein sequence ID" value="AET1Gv20197300.1"/>
    <property type="gene ID" value="AET1Gv20197300"/>
</dbReference>
<proteinExistence type="predicted"/>
<accession>A0A452XX01</accession>
<organism evidence="1 2">
    <name type="scientific">Aegilops tauschii subsp. strangulata</name>
    <name type="common">Goatgrass</name>
    <dbReference type="NCBI Taxonomy" id="200361"/>
    <lineage>
        <taxon>Eukaryota</taxon>
        <taxon>Viridiplantae</taxon>
        <taxon>Streptophyta</taxon>
        <taxon>Embryophyta</taxon>
        <taxon>Tracheophyta</taxon>
        <taxon>Spermatophyta</taxon>
        <taxon>Magnoliopsida</taxon>
        <taxon>Liliopsida</taxon>
        <taxon>Poales</taxon>
        <taxon>Poaceae</taxon>
        <taxon>BOP clade</taxon>
        <taxon>Pooideae</taxon>
        <taxon>Triticodae</taxon>
        <taxon>Triticeae</taxon>
        <taxon>Triticinae</taxon>
        <taxon>Aegilops</taxon>
    </lineage>
</organism>
<reference evidence="1" key="5">
    <citation type="journal article" date="2021" name="G3 (Bethesda)">
        <title>Aegilops tauschii genome assembly Aet v5.0 features greater sequence contiguity and improved annotation.</title>
        <authorList>
            <person name="Wang L."/>
            <person name="Zhu T."/>
            <person name="Rodriguez J.C."/>
            <person name="Deal K.R."/>
            <person name="Dubcovsky J."/>
            <person name="McGuire P.E."/>
            <person name="Lux T."/>
            <person name="Spannagl M."/>
            <person name="Mayer K.F.X."/>
            <person name="Baldrich P."/>
            <person name="Meyers B.C."/>
            <person name="Huo N."/>
            <person name="Gu Y.Q."/>
            <person name="Zhou H."/>
            <person name="Devos K.M."/>
            <person name="Bennetzen J.L."/>
            <person name="Unver T."/>
            <person name="Budak H."/>
            <person name="Gulick P.J."/>
            <person name="Galiba G."/>
            <person name="Kalapos B."/>
            <person name="Nelson D.R."/>
            <person name="Li P."/>
            <person name="You F.M."/>
            <person name="Luo M.C."/>
            <person name="Dvorak J."/>
        </authorList>
    </citation>
    <scope>NUCLEOTIDE SEQUENCE [LARGE SCALE GENOMIC DNA]</scope>
    <source>
        <strain evidence="1">cv. AL8/78</strain>
    </source>
</reference>
<name>A0A452XX01_AEGTS</name>
<reference evidence="1" key="3">
    <citation type="journal article" date="2017" name="Nature">
        <title>Genome sequence of the progenitor of the wheat D genome Aegilops tauschii.</title>
        <authorList>
            <person name="Luo M.C."/>
            <person name="Gu Y.Q."/>
            <person name="Puiu D."/>
            <person name="Wang H."/>
            <person name="Twardziok S.O."/>
            <person name="Deal K.R."/>
            <person name="Huo N."/>
            <person name="Zhu T."/>
            <person name="Wang L."/>
            <person name="Wang Y."/>
            <person name="McGuire P.E."/>
            <person name="Liu S."/>
            <person name="Long H."/>
            <person name="Ramasamy R.K."/>
            <person name="Rodriguez J.C."/>
            <person name="Van S.L."/>
            <person name="Yuan L."/>
            <person name="Wang Z."/>
            <person name="Xia Z."/>
            <person name="Xiao L."/>
            <person name="Anderson O.D."/>
            <person name="Ouyang S."/>
            <person name="Liang Y."/>
            <person name="Zimin A.V."/>
            <person name="Pertea G."/>
            <person name="Qi P."/>
            <person name="Bennetzen J.L."/>
            <person name="Dai X."/>
            <person name="Dawson M.W."/>
            <person name="Muller H.G."/>
            <person name="Kugler K."/>
            <person name="Rivarola-Duarte L."/>
            <person name="Spannagl M."/>
            <person name="Mayer K.F.X."/>
            <person name="Lu F.H."/>
            <person name="Bevan M.W."/>
            <person name="Leroy P."/>
            <person name="Li P."/>
            <person name="You F.M."/>
            <person name="Sun Q."/>
            <person name="Liu Z."/>
            <person name="Lyons E."/>
            <person name="Wicker T."/>
            <person name="Salzberg S.L."/>
            <person name="Devos K.M."/>
            <person name="Dvorak J."/>
        </authorList>
    </citation>
    <scope>NUCLEOTIDE SEQUENCE [LARGE SCALE GENOMIC DNA]</scope>
    <source>
        <strain evidence="1">cv. AL8/78</strain>
    </source>
</reference>
<sequence>MHLSSNFDAYLQHSDSRMPVCCTYPYLPARRNITWQYTMQSLPSWSIFLHRSANSPLH</sequence>
<reference evidence="2" key="1">
    <citation type="journal article" date="2014" name="Science">
        <title>Ancient hybridizations among the ancestral genomes of bread wheat.</title>
        <authorList>
            <consortium name="International Wheat Genome Sequencing Consortium,"/>
            <person name="Marcussen T."/>
            <person name="Sandve S.R."/>
            <person name="Heier L."/>
            <person name="Spannagl M."/>
            <person name="Pfeifer M."/>
            <person name="Jakobsen K.S."/>
            <person name="Wulff B.B."/>
            <person name="Steuernagel B."/>
            <person name="Mayer K.F."/>
            <person name="Olsen O.A."/>
        </authorList>
    </citation>
    <scope>NUCLEOTIDE SEQUENCE [LARGE SCALE GENOMIC DNA]</scope>
    <source>
        <strain evidence="2">cv. AL8/78</strain>
    </source>
</reference>
<dbReference type="AlphaFoldDB" id="A0A452XX01"/>
<protein>
    <submittedName>
        <fullName evidence="1">Uncharacterized protein</fullName>
    </submittedName>
</protein>
<reference evidence="2" key="2">
    <citation type="journal article" date="2017" name="Nat. Plants">
        <title>The Aegilops tauschii genome reveals multiple impacts of transposons.</title>
        <authorList>
            <person name="Zhao G."/>
            <person name="Zou C."/>
            <person name="Li K."/>
            <person name="Wang K."/>
            <person name="Li T."/>
            <person name="Gao L."/>
            <person name="Zhang X."/>
            <person name="Wang H."/>
            <person name="Yang Z."/>
            <person name="Liu X."/>
            <person name="Jiang W."/>
            <person name="Mao L."/>
            <person name="Kong X."/>
            <person name="Jiao Y."/>
            <person name="Jia J."/>
        </authorList>
    </citation>
    <scope>NUCLEOTIDE SEQUENCE [LARGE SCALE GENOMIC DNA]</scope>
    <source>
        <strain evidence="2">cv. AL8/78</strain>
    </source>
</reference>
<dbReference type="Gramene" id="AET1Gv20197300.1">
    <property type="protein sequence ID" value="AET1Gv20197300.1"/>
    <property type="gene ID" value="AET1Gv20197300"/>
</dbReference>